<dbReference type="InterPro" id="IPR029010">
    <property type="entry name" value="ThuA-like"/>
</dbReference>
<evidence type="ECO:0000313" key="4">
    <source>
        <dbReference type="Proteomes" id="UP000317010"/>
    </source>
</evidence>
<dbReference type="Pfam" id="PF06283">
    <property type="entry name" value="ThuA"/>
    <property type="match status" value="1"/>
</dbReference>
<keyword evidence="4" id="KW-1185">Reference proteome</keyword>
<evidence type="ECO:0000313" key="3">
    <source>
        <dbReference type="EMBL" id="TWI98668.1"/>
    </source>
</evidence>
<accession>A0A562TZK3</accession>
<name>A0A562TZK3_9SPHI</name>
<keyword evidence="1" id="KW-0732">Signal</keyword>
<feature type="chain" id="PRO_5022164118" evidence="1">
    <location>
        <begin position="24"/>
        <end position="253"/>
    </location>
</feature>
<dbReference type="PANTHER" id="PTHR40469:SF2">
    <property type="entry name" value="GALACTOSE-BINDING DOMAIN-LIKE SUPERFAMILY PROTEIN"/>
    <property type="match status" value="1"/>
</dbReference>
<dbReference type="EMBL" id="VLLI01000008">
    <property type="protein sequence ID" value="TWI98668.1"/>
    <property type="molecule type" value="Genomic_DNA"/>
</dbReference>
<feature type="signal peptide" evidence="1">
    <location>
        <begin position="1"/>
        <end position="23"/>
    </location>
</feature>
<gene>
    <name evidence="3" type="ORF">JN11_02856</name>
</gene>
<evidence type="ECO:0000256" key="1">
    <source>
        <dbReference type="SAM" id="SignalP"/>
    </source>
</evidence>
<sequence>MNKIILRNAAVMLMLVFSFTAFAQSPKFKAIAFYSTNVEPDHVDFAKDAIQFYTKMAAEKGFAFDTTSNWDNLNDANLKNYQVVIWLNEFPHNAAQRQAFENFMNSGGGWLGFHVSGYNDQYTQWPWFVNFLGGAVFYNNNWPPLPAKLIVDDNKHPATQHLPKTYIAPINEWYGWKPNPRNNKDVKVLVTLAPANYPLGKKDIIREGDIPVVWTNTKYKMIYMNMGHGDQIFNSAIQNKMFQDAILWLGTGK</sequence>
<reference evidence="3 4" key="1">
    <citation type="submission" date="2019-07" db="EMBL/GenBank/DDBJ databases">
        <title>Genomic Encyclopedia of Archaeal and Bacterial Type Strains, Phase II (KMG-II): from individual species to whole genera.</title>
        <authorList>
            <person name="Goeker M."/>
        </authorList>
    </citation>
    <scope>NUCLEOTIDE SEQUENCE [LARGE SCALE GENOMIC DNA]</scope>
    <source>
        <strain evidence="3 4">ATCC BAA-1854</strain>
    </source>
</reference>
<dbReference type="OrthoDB" id="3296611at2"/>
<dbReference type="RefSeq" id="WP_144913519.1">
    <property type="nucleotide sequence ID" value="NZ_VLLI01000008.1"/>
</dbReference>
<feature type="domain" description="ThuA-like" evidence="2">
    <location>
        <begin position="39"/>
        <end position="248"/>
    </location>
</feature>
<organism evidence="3 4">
    <name type="scientific">Mucilaginibacter frigoritolerans</name>
    <dbReference type="NCBI Taxonomy" id="652788"/>
    <lineage>
        <taxon>Bacteria</taxon>
        <taxon>Pseudomonadati</taxon>
        <taxon>Bacteroidota</taxon>
        <taxon>Sphingobacteriia</taxon>
        <taxon>Sphingobacteriales</taxon>
        <taxon>Sphingobacteriaceae</taxon>
        <taxon>Mucilaginibacter</taxon>
    </lineage>
</organism>
<dbReference type="AlphaFoldDB" id="A0A562TZK3"/>
<dbReference type="Proteomes" id="UP000317010">
    <property type="component" value="Unassembled WGS sequence"/>
</dbReference>
<dbReference type="SUPFAM" id="SSF52317">
    <property type="entry name" value="Class I glutamine amidotransferase-like"/>
    <property type="match status" value="1"/>
</dbReference>
<protein>
    <submittedName>
        <fullName evidence="3">Trehalose utilization protein</fullName>
    </submittedName>
</protein>
<dbReference type="Gene3D" id="3.40.50.880">
    <property type="match status" value="1"/>
</dbReference>
<evidence type="ECO:0000259" key="2">
    <source>
        <dbReference type="Pfam" id="PF06283"/>
    </source>
</evidence>
<proteinExistence type="predicted"/>
<dbReference type="PANTHER" id="PTHR40469">
    <property type="entry name" value="SECRETED GLYCOSYL HYDROLASE"/>
    <property type="match status" value="1"/>
</dbReference>
<comment type="caution">
    <text evidence="3">The sequence shown here is derived from an EMBL/GenBank/DDBJ whole genome shotgun (WGS) entry which is preliminary data.</text>
</comment>
<dbReference type="InterPro" id="IPR029062">
    <property type="entry name" value="Class_I_gatase-like"/>
</dbReference>